<sequence length="64" mass="7196">MAQKRPKIRALGVTVSQLTFQYGPLLLIEEKRREALIKASDQINSRFGEGSIYPAITLLTRPNP</sequence>
<organism evidence="1 2">
    <name type="scientific">Candidatus Sherwoodlollariibacterium unditelluris</name>
    <dbReference type="NCBI Taxonomy" id="1974757"/>
    <lineage>
        <taxon>Bacteria</taxon>
        <taxon>Pseudomonadati</taxon>
        <taxon>Candidatus Omnitrophota</taxon>
        <taxon>Candidatus Sherwoodlollariibacterium</taxon>
    </lineage>
</organism>
<evidence type="ECO:0000313" key="2">
    <source>
        <dbReference type="Proteomes" id="UP000231292"/>
    </source>
</evidence>
<dbReference type="EMBL" id="PCRK01000186">
    <property type="protein sequence ID" value="PIP18609.1"/>
    <property type="molecule type" value="Genomic_DNA"/>
</dbReference>
<evidence type="ECO:0008006" key="3">
    <source>
        <dbReference type="Google" id="ProtNLM"/>
    </source>
</evidence>
<feature type="non-terminal residue" evidence="1">
    <location>
        <position position="1"/>
    </location>
</feature>
<dbReference type="AlphaFoldDB" id="A0A2G9YH86"/>
<gene>
    <name evidence="1" type="ORF">COX41_07250</name>
</gene>
<proteinExistence type="predicted"/>
<comment type="caution">
    <text evidence="1">The sequence shown here is derived from an EMBL/GenBank/DDBJ whole genome shotgun (WGS) entry which is preliminary data.</text>
</comment>
<dbReference type="Proteomes" id="UP000231292">
    <property type="component" value="Unassembled WGS sequence"/>
</dbReference>
<name>A0A2G9YH86_9BACT</name>
<protein>
    <recommendedName>
        <fullName evidence="3">DNA polymerase Y-family little finger domain-containing protein</fullName>
    </recommendedName>
</protein>
<evidence type="ECO:0000313" key="1">
    <source>
        <dbReference type="EMBL" id="PIP18609.1"/>
    </source>
</evidence>
<accession>A0A2G9YH86</accession>
<reference evidence="1 2" key="1">
    <citation type="submission" date="2017-09" db="EMBL/GenBank/DDBJ databases">
        <title>Depth-based differentiation of microbial function through sediment-hosted aquifers and enrichment of novel symbionts in the deep terrestrial subsurface.</title>
        <authorList>
            <person name="Probst A.J."/>
            <person name="Ladd B."/>
            <person name="Jarett J.K."/>
            <person name="Geller-Mcgrath D.E."/>
            <person name="Sieber C.M."/>
            <person name="Emerson J.B."/>
            <person name="Anantharaman K."/>
            <person name="Thomas B.C."/>
            <person name="Malmstrom R."/>
            <person name="Stieglmeier M."/>
            <person name="Klingl A."/>
            <person name="Woyke T."/>
            <person name="Ryan C.M."/>
            <person name="Banfield J.F."/>
        </authorList>
    </citation>
    <scope>NUCLEOTIDE SEQUENCE [LARGE SCALE GENOMIC DNA]</scope>
    <source>
        <strain evidence="1">CG23_combo_of_CG06-09_8_20_14_all_41_10</strain>
    </source>
</reference>